<dbReference type="AlphaFoldDB" id="A0A9P7J569"/>
<feature type="signal peptide" evidence="1">
    <location>
        <begin position="1"/>
        <end position="20"/>
    </location>
</feature>
<evidence type="ECO:0000313" key="3">
    <source>
        <dbReference type="Proteomes" id="UP000807769"/>
    </source>
</evidence>
<dbReference type="GeneID" id="64635252"/>
<feature type="chain" id="PRO_5040358267" evidence="1">
    <location>
        <begin position="21"/>
        <end position="396"/>
    </location>
</feature>
<dbReference type="Gene3D" id="2.60.120.260">
    <property type="entry name" value="Galactose-binding domain-like"/>
    <property type="match status" value="1"/>
</dbReference>
<name>A0A9P7J569_9AGAM</name>
<comment type="caution">
    <text evidence="2">The sequence shown here is derived from an EMBL/GenBank/DDBJ whole genome shotgun (WGS) entry which is preliminary data.</text>
</comment>
<protein>
    <submittedName>
        <fullName evidence="2">Uncharacterized protein</fullName>
    </submittedName>
</protein>
<proteinExistence type="predicted"/>
<keyword evidence="3" id="KW-1185">Reference proteome</keyword>
<organism evidence="2 3">
    <name type="scientific">Suillus subaureus</name>
    <dbReference type="NCBI Taxonomy" id="48587"/>
    <lineage>
        <taxon>Eukaryota</taxon>
        <taxon>Fungi</taxon>
        <taxon>Dikarya</taxon>
        <taxon>Basidiomycota</taxon>
        <taxon>Agaricomycotina</taxon>
        <taxon>Agaricomycetes</taxon>
        <taxon>Agaricomycetidae</taxon>
        <taxon>Boletales</taxon>
        <taxon>Suillineae</taxon>
        <taxon>Suillaceae</taxon>
        <taxon>Suillus</taxon>
    </lineage>
</organism>
<dbReference type="EMBL" id="JABBWG010000069">
    <property type="protein sequence ID" value="KAG1803244.1"/>
    <property type="molecule type" value="Genomic_DNA"/>
</dbReference>
<reference evidence="2" key="1">
    <citation type="journal article" date="2020" name="New Phytol.">
        <title>Comparative genomics reveals dynamic genome evolution in host specialist ectomycorrhizal fungi.</title>
        <authorList>
            <person name="Lofgren L.A."/>
            <person name="Nguyen N.H."/>
            <person name="Vilgalys R."/>
            <person name="Ruytinx J."/>
            <person name="Liao H.L."/>
            <person name="Branco S."/>
            <person name="Kuo A."/>
            <person name="LaButti K."/>
            <person name="Lipzen A."/>
            <person name="Andreopoulos W."/>
            <person name="Pangilinan J."/>
            <person name="Riley R."/>
            <person name="Hundley H."/>
            <person name="Na H."/>
            <person name="Barry K."/>
            <person name="Grigoriev I.V."/>
            <person name="Stajich J.E."/>
            <person name="Kennedy P.G."/>
        </authorList>
    </citation>
    <scope>NUCLEOTIDE SEQUENCE</scope>
    <source>
        <strain evidence="2">MN1</strain>
    </source>
</reference>
<sequence>MSLSHFFLSHCTLCIAPVHAHILFSNLTPPSTSLFGSAFLTAQLPHSLNWVELIVTSYPFNPTLVPFPKQYYNHMYQTPGWFAENVFYYDSFEVHMLCICITSYWEANCDTTESVMALPTSRVNMPSCQPTPVMDAFPNSLELIIPSGASGQFTTFPPGINVNSSFYYKFPSASNFSGKLTVMLQSSTGAVYASASVPVSGSTTTWTQVVVPLTPASSSASTANNFTVTVNGPSTIGETINFTMFSLFPLMSKGRANGLRMDVALCGKGNVWDARVAFDVASMFMNQDSDTIHFLLLIKAISLFNVDQHDEAMLLIKELTVACPNSDLLMCHVIEAYLCVQLGTEALDGACHDEAADHFTAAINSSTFPSTIIHELYEDLIMFFGWDLKSFWLNTH</sequence>
<gene>
    <name evidence="2" type="ORF">BJ212DRAFT_1487111</name>
</gene>
<evidence type="ECO:0000313" key="2">
    <source>
        <dbReference type="EMBL" id="KAG1803244.1"/>
    </source>
</evidence>
<dbReference type="OrthoDB" id="2017782at2759"/>
<dbReference type="RefSeq" id="XP_041186505.1">
    <property type="nucleotide sequence ID" value="XM_041341236.1"/>
</dbReference>
<dbReference type="Proteomes" id="UP000807769">
    <property type="component" value="Unassembled WGS sequence"/>
</dbReference>
<evidence type="ECO:0000256" key="1">
    <source>
        <dbReference type="SAM" id="SignalP"/>
    </source>
</evidence>
<keyword evidence="1" id="KW-0732">Signal</keyword>
<accession>A0A9P7J569</accession>